<dbReference type="InterPro" id="IPR036514">
    <property type="entry name" value="SGNH_hydro_sf"/>
</dbReference>
<evidence type="ECO:0000256" key="1">
    <source>
        <dbReference type="SAM" id="MobiDB-lite"/>
    </source>
</evidence>
<evidence type="ECO:0000259" key="3">
    <source>
        <dbReference type="Pfam" id="PF11790"/>
    </source>
</evidence>
<dbReference type="Proteomes" id="UP000661077">
    <property type="component" value="Unassembled WGS sequence"/>
</dbReference>
<sequence length="675" mass="72893">MRKGLALLVACLLTTACGGGSGGGDPPASTPTPIGETPAPTPNPTPDPPSTPEPTPEPPPAPNPPPETPATPKSAKRGVAYDLADPSDLAALAPGVSWWYRWALKPSASVPADYQSRYGMDFIPMLWNGNFNAAEVETFLGANPQIRFLLLLNEPNLTDQANLTPQQAAQLWPRYETVAANTGVQLVGPAMTWGTMPGFADPVVWLDAFYAAYRAANGGRDPRIDYLAFHWYDYGLNAQLDRLTKYGKPFWVTEFANWHSGNDGAQIDSVAKQKAQMTEMVAICESRNDVFRYAWFTGRWDDEANRHTSLLGRAGELTELGQHYLAQPYWVGTWITPQASNKVTSLSFDQRTLRQVVRTSIAGSAARIRLSNTQGSEPVSVSNVHIAVRSSDASIDARTDQTITFGGQASVTLPPGTEVFSDTVAFSVPAHTDVAISFYLRRATVVTGEGDKQQLTYVAAGNVSGSPDIAAIERLGGHPLLASLDVQGEALRGSVATIGGSITAGVGIDDVGQSWPDVLSERLVAANIHVGVLKQQDEAEALDQPNLRWAIYSDLPADALRFEQPTYEQAVAPLRETISRMRQQKVKVFCSTLTPYEGHPSWNAASERVRQMYNAAIRGADSGCDAVIDQDRALRDPAQPTKLLPMFDSGDHLHPNAAGHRAIAEAIELNAFLAP</sequence>
<dbReference type="InterPro" id="IPR017853">
    <property type="entry name" value="GH"/>
</dbReference>
<dbReference type="InterPro" id="IPR053140">
    <property type="entry name" value="GDSL_Rv0518-like"/>
</dbReference>
<name>A0ABS1X5N1_9GAMM</name>
<feature type="domain" description="Asl1-like glycosyl hydrolase catalytic" evidence="3">
    <location>
        <begin position="78"/>
        <end position="324"/>
    </location>
</feature>
<keyword evidence="6" id="KW-1185">Reference proteome</keyword>
<feature type="signal peptide" evidence="2">
    <location>
        <begin position="1"/>
        <end position="22"/>
    </location>
</feature>
<dbReference type="Pfam" id="PF11790">
    <property type="entry name" value="Glyco_hydro_cc"/>
    <property type="match status" value="1"/>
</dbReference>
<dbReference type="Pfam" id="PF13472">
    <property type="entry name" value="Lipase_GDSL_2"/>
    <property type="match status" value="1"/>
</dbReference>
<protein>
    <recommendedName>
        <fullName evidence="7">Asl1-like glycosyl hydrolase catalytic domain-containing protein</fullName>
    </recommendedName>
</protein>
<reference evidence="5 6" key="1">
    <citation type="journal article" date="2021" name="Int. J. Syst. Evol. Microbiol.">
        <title>Steroidobacter gossypii sp. nov., isolated from soil of cotton cropping field.</title>
        <authorList>
            <person name="Huang R."/>
            <person name="Yang S."/>
            <person name="Zhen C."/>
            <person name="Liu W."/>
        </authorList>
    </citation>
    <scope>NUCLEOTIDE SEQUENCE [LARGE SCALE GENOMIC DNA]</scope>
    <source>
        <strain evidence="5 6">S1-65</strain>
    </source>
</reference>
<dbReference type="PANTHER" id="PTHR43784">
    <property type="entry name" value="GDSL-LIKE LIPASE/ACYLHYDROLASE, PUTATIVE (AFU_ORTHOLOGUE AFUA_2G00820)-RELATED"/>
    <property type="match status" value="1"/>
</dbReference>
<dbReference type="InterPro" id="IPR024655">
    <property type="entry name" value="Asl1_glyco_hydro_catalytic"/>
</dbReference>
<dbReference type="Gene3D" id="3.20.20.80">
    <property type="entry name" value="Glycosidases"/>
    <property type="match status" value="1"/>
</dbReference>
<dbReference type="PROSITE" id="PS51257">
    <property type="entry name" value="PROKAR_LIPOPROTEIN"/>
    <property type="match status" value="1"/>
</dbReference>
<feature type="chain" id="PRO_5047525781" description="Asl1-like glycosyl hydrolase catalytic domain-containing protein" evidence="2">
    <location>
        <begin position="23"/>
        <end position="675"/>
    </location>
</feature>
<comment type="caution">
    <text evidence="5">The sequence shown here is derived from an EMBL/GenBank/DDBJ whole genome shotgun (WGS) entry which is preliminary data.</text>
</comment>
<accession>A0ABS1X5N1</accession>
<dbReference type="EMBL" id="JAEVLS010000008">
    <property type="protein sequence ID" value="MBM0108536.1"/>
    <property type="molecule type" value="Genomic_DNA"/>
</dbReference>
<evidence type="ECO:0008006" key="7">
    <source>
        <dbReference type="Google" id="ProtNLM"/>
    </source>
</evidence>
<dbReference type="Gene3D" id="3.40.50.1110">
    <property type="entry name" value="SGNH hydrolase"/>
    <property type="match status" value="1"/>
</dbReference>
<gene>
    <name evidence="5" type="ORF">JM946_27705</name>
</gene>
<proteinExistence type="predicted"/>
<dbReference type="PANTHER" id="PTHR43784:SF2">
    <property type="entry name" value="GDSL-LIKE LIPASE_ACYLHYDROLASE, PUTATIVE (AFU_ORTHOLOGUE AFUA_2G00820)-RELATED"/>
    <property type="match status" value="1"/>
</dbReference>
<evidence type="ECO:0000313" key="6">
    <source>
        <dbReference type="Proteomes" id="UP000661077"/>
    </source>
</evidence>
<dbReference type="SUPFAM" id="SSF52266">
    <property type="entry name" value="SGNH hydrolase"/>
    <property type="match status" value="1"/>
</dbReference>
<dbReference type="InterPro" id="IPR013830">
    <property type="entry name" value="SGNH_hydro"/>
</dbReference>
<evidence type="ECO:0000259" key="4">
    <source>
        <dbReference type="Pfam" id="PF13472"/>
    </source>
</evidence>
<feature type="domain" description="SGNH hydrolase-type esterase" evidence="4">
    <location>
        <begin position="498"/>
        <end position="662"/>
    </location>
</feature>
<feature type="region of interest" description="Disordered" evidence="1">
    <location>
        <begin position="16"/>
        <end position="76"/>
    </location>
</feature>
<organism evidence="5 6">
    <name type="scientific">Steroidobacter gossypii</name>
    <dbReference type="NCBI Taxonomy" id="2805490"/>
    <lineage>
        <taxon>Bacteria</taxon>
        <taxon>Pseudomonadati</taxon>
        <taxon>Pseudomonadota</taxon>
        <taxon>Gammaproteobacteria</taxon>
        <taxon>Steroidobacterales</taxon>
        <taxon>Steroidobacteraceae</taxon>
        <taxon>Steroidobacter</taxon>
    </lineage>
</organism>
<evidence type="ECO:0000256" key="2">
    <source>
        <dbReference type="SAM" id="SignalP"/>
    </source>
</evidence>
<feature type="compositionally biased region" description="Pro residues" evidence="1">
    <location>
        <begin position="39"/>
        <end position="69"/>
    </location>
</feature>
<evidence type="ECO:0000313" key="5">
    <source>
        <dbReference type="EMBL" id="MBM0108536.1"/>
    </source>
</evidence>
<dbReference type="SUPFAM" id="SSF51445">
    <property type="entry name" value="(Trans)glycosidases"/>
    <property type="match status" value="1"/>
</dbReference>
<keyword evidence="2" id="KW-0732">Signal</keyword>